<protein>
    <recommendedName>
        <fullName evidence="9">MFS general substrate transporter</fullName>
    </recommendedName>
</protein>
<feature type="region of interest" description="Disordered" evidence="5">
    <location>
        <begin position="355"/>
        <end position="380"/>
    </location>
</feature>
<dbReference type="GeneID" id="19198227"/>
<feature type="transmembrane region" description="Helical" evidence="6">
    <location>
        <begin position="466"/>
        <end position="489"/>
    </location>
</feature>
<dbReference type="PANTHER" id="PTHR23507:SF1">
    <property type="entry name" value="FI18259P1-RELATED"/>
    <property type="match status" value="1"/>
</dbReference>
<dbReference type="GO" id="GO:0022857">
    <property type="term" value="F:transmembrane transporter activity"/>
    <property type="evidence" value="ECO:0007669"/>
    <property type="project" value="InterPro"/>
</dbReference>
<gene>
    <name evidence="7" type="ORF">CONPUDRAFT_100346</name>
</gene>
<feature type="transmembrane region" description="Helical" evidence="6">
    <location>
        <begin position="658"/>
        <end position="681"/>
    </location>
</feature>
<feature type="transmembrane region" description="Helical" evidence="6">
    <location>
        <begin position="312"/>
        <end position="332"/>
    </location>
</feature>
<feature type="region of interest" description="Disordered" evidence="5">
    <location>
        <begin position="772"/>
        <end position="828"/>
    </location>
</feature>
<reference evidence="8" key="1">
    <citation type="journal article" date="2012" name="Science">
        <title>The Paleozoic origin of enzymatic lignin decomposition reconstructed from 31 fungal genomes.</title>
        <authorList>
            <person name="Floudas D."/>
            <person name="Binder M."/>
            <person name="Riley R."/>
            <person name="Barry K."/>
            <person name="Blanchette R.A."/>
            <person name="Henrissat B."/>
            <person name="Martinez A.T."/>
            <person name="Otillar R."/>
            <person name="Spatafora J.W."/>
            <person name="Yadav J.S."/>
            <person name="Aerts A."/>
            <person name="Benoit I."/>
            <person name="Boyd A."/>
            <person name="Carlson A."/>
            <person name="Copeland A."/>
            <person name="Coutinho P.M."/>
            <person name="de Vries R.P."/>
            <person name="Ferreira P."/>
            <person name="Findley K."/>
            <person name="Foster B."/>
            <person name="Gaskell J."/>
            <person name="Glotzer D."/>
            <person name="Gorecki P."/>
            <person name="Heitman J."/>
            <person name="Hesse C."/>
            <person name="Hori C."/>
            <person name="Igarashi K."/>
            <person name="Jurgens J.A."/>
            <person name="Kallen N."/>
            <person name="Kersten P."/>
            <person name="Kohler A."/>
            <person name="Kuees U."/>
            <person name="Kumar T.K.A."/>
            <person name="Kuo A."/>
            <person name="LaButti K."/>
            <person name="Larrondo L.F."/>
            <person name="Lindquist E."/>
            <person name="Ling A."/>
            <person name="Lombard V."/>
            <person name="Lucas S."/>
            <person name="Lundell T."/>
            <person name="Martin R."/>
            <person name="McLaughlin D.J."/>
            <person name="Morgenstern I."/>
            <person name="Morin E."/>
            <person name="Murat C."/>
            <person name="Nagy L.G."/>
            <person name="Nolan M."/>
            <person name="Ohm R.A."/>
            <person name="Patyshakuliyeva A."/>
            <person name="Rokas A."/>
            <person name="Ruiz-Duenas F.J."/>
            <person name="Sabat G."/>
            <person name="Salamov A."/>
            <person name="Samejima M."/>
            <person name="Schmutz J."/>
            <person name="Slot J.C."/>
            <person name="St John F."/>
            <person name="Stenlid J."/>
            <person name="Sun H."/>
            <person name="Sun S."/>
            <person name="Syed K."/>
            <person name="Tsang A."/>
            <person name="Wiebenga A."/>
            <person name="Young D."/>
            <person name="Pisabarro A."/>
            <person name="Eastwood D.C."/>
            <person name="Martin F."/>
            <person name="Cullen D."/>
            <person name="Grigoriev I.V."/>
            <person name="Hibbett D.S."/>
        </authorList>
    </citation>
    <scope>NUCLEOTIDE SEQUENCE [LARGE SCALE GENOMIC DNA]</scope>
    <source>
        <strain evidence="8">RWD-64-598 SS2</strain>
    </source>
</reference>
<comment type="caution">
    <text evidence="7">The sequence shown here is derived from an EMBL/GenBank/DDBJ whole genome shotgun (WGS) entry which is preliminary data.</text>
</comment>
<keyword evidence="4 6" id="KW-0472">Membrane</keyword>
<dbReference type="SUPFAM" id="SSF103473">
    <property type="entry name" value="MFS general substrate transporter"/>
    <property type="match status" value="1"/>
</dbReference>
<feature type="transmembrane region" description="Helical" evidence="6">
    <location>
        <begin position="231"/>
        <end position="256"/>
    </location>
</feature>
<dbReference type="OrthoDB" id="3026777at2759"/>
<dbReference type="PANTHER" id="PTHR23507">
    <property type="entry name" value="ZGC:174356"/>
    <property type="match status" value="1"/>
</dbReference>
<feature type="compositionally biased region" description="Low complexity" evidence="5">
    <location>
        <begin position="798"/>
        <end position="814"/>
    </location>
</feature>
<evidence type="ECO:0008006" key="9">
    <source>
        <dbReference type="Google" id="ProtNLM"/>
    </source>
</evidence>
<dbReference type="InterPro" id="IPR036259">
    <property type="entry name" value="MFS_trans_sf"/>
</dbReference>
<evidence type="ECO:0000256" key="4">
    <source>
        <dbReference type="ARBA" id="ARBA00023136"/>
    </source>
</evidence>
<dbReference type="OMA" id="ALCIMQS"/>
<proteinExistence type="predicted"/>
<evidence type="ECO:0000256" key="2">
    <source>
        <dbReference type="ARBA" id="ARBA00022692"/>
    </source>
</evidence>
<evidence type="ECO:0000256" key="5">
    <source>
        <dbReference type="SAM" id="MobiDB-lite"/>
    </source>
</evidence>
<dbReference type="GO" id="GO:0016020">
    <property type="term" value="C:membrane"/>
    <property type="evidence" value="ECO:0007669"/>
    <property type="project" value="UniProtKB-SubCell"/>
</dbReference>
<feature type="transmembrane region" description="Helical" evidence="6">
    <location>
        <begin position="268"/>
        <end position="292"/>
    </location>
</feature>
<feature type="compositionally biased region" description="Basic and acidic residues" evidence="5">
    <location>
        <begin position="781"/>
        <end position="797"/>
    </location>
</feature>
<dbReference type="EMBL" id="JH711575">
    <property type="protein sequence ID" value="EIW84355.1"/>
    <property type="molecule type" value="Genomic_DNA"/>
</dbReference>
<keyword evidence="2 6" id="KW-0812">Transmembrane</keyword>
<feature type="transmembrane region" description="Helical" evidence="6">
    <location>
        <begin position="693"/>
        <end position="713"/>
    </location>
</feature>
<keyword evidence="8" id="KW-1185">Reference proteome</keyword>
<feature type="transmembrane region" description="Helical" evidence="6">
    <location>
        <begin position="431"/>
        <end position="454"/>
    </location>
</feature>
<comment type="subcellular location">
    <subcellularLocation>
        <location evidence="1">Membrane</location>
        <topology evidence="1">Multi-pass membrane protein</topology>
    </subcellularLocation>
</comment>
<evidence type="ECO:0000256" key="6">
    <source>
        <dbReference type="SAM" id="Phobius"/>
    </source>
</evidence>
<evidence type="ECO:0000313" key="8">
    <source>
        <dbReference type="Proteomes" id="UP000053558"/>
    </source>
</evidence>
<dbReference type="RefSeq" id="XP_007766073.1">
    <property type="nucleotide sequence ID" value="XM_007767883.1"/>
</dbReference>
<dbReference type="Gene3D" id="1.20.1250.20">
    <property type="entry name" value="MFS general substrate transporter like domains"/>
    <property type="match status" value="1"/>
</dbReference>
<feature type="transmembrane region" description="Helical" evidence="6">
    <location>
        <begin position="572"/>
        <end position="592"/>
    </location>
</feature>
<dbReference type="AlphaFoldDB" id="A0A5M3N0B9"/>
<name>A0A5M3N0B9_CONPW</name>
<sequence>MSNHVDRILTDPIISTENTAFSPSRSRPPVELPLTNGHSATERDPLIGQAKVKKPFYRARPLWLVPFALVSAITRGMTVASRVEVFTELSCNNLDHHYNHTVILPSLRAPKTALDASTAASPTNSSTALSHEPVTVYFDDDDDWDDPRVIPNKRCVSNPKVQAGAARLQTIITTTMGALSALTTGFWGKFGERHGRTRVLSIATLGLLLTDLTFILISTPHSPLATHSHKLLIVAPILEGALGGWSSLNGACTAYIADCTSSGSRARVFARFTGVLFTGLALGPFLGAWLIRNPLPFLQISHGGHPLESVNSVFWVAIALWFVNFLLVLFVFPESLPAAKRAAFRKGKNRATGEHTDDLAISTSTSSSSSSSLGFKHGSSPGRSLFRVVRGFLSPLAMFLPAEVPGAGVVRVKTGDTKASLRSKAEKDWSLTYLALALFLHMLASGIFQIKYLYAEHVYEWTAEQLSYYISFMGAGRAGYLLFLLPFLLATFKPIHAAIAPASSVPATTTSKAKPKPTRGQLLTEMRFDLRVVRLSLFADLASHVLVVLAPLPGDSSSSTTGADSALKWRSQMLFVAATSLASAGAGVMPAVQSLALSMLQGRAAGVAAAAAAVAKQQRGDRLGSIIGEAEAGAGAETSVAPSVASLHEDVALEPGKLFGALAVLQASGQMILGPLLFGLIYSGTVGTSPKSVFAAAGALVFLAILFIGLVSLPRAGLASSSSPSTSTTTAGTGTGKAPALKRNTAACWPVATAIGAGGQVVPVVMSANANANNAKAKRRREAEERRGRSMVRKDLRGGAAPPASTSTSTPAPGLSNVRAGPSGMRVS</sequence>
<evidence type="ECO:0000256" key="3">
    <source>
        <dbReference type="ARBA" id="ARBA00022989"/>
    </source>
</evidence>
<evidence type="ECO:0000256" key="1">
    <source>
        <dbReference type="ARBA" id="ARBA00004141"/>
    </source>
</evidence>
<evidence type="ECO:0000313" key="7">
    <source>
        <dbReference type="EMBL" id="EIW84355.1"/>
    </source>
</evidence>
<accession>A0A5M3N0B9</accession>
<dbReference type="Proteomes" id="UP000053558">
    <property type="component" value="Unassembled WGS sequence"/>
</dbReference>
<feature type="compositionally biased region" description="Low complexity" evidence="5">
    <location>
        <begin position="362"/>
        <end position="372"/>
    </location>
</feature>
<dbReference type="Pfam" id="PF07690">
    <property type="entry name" value="MFS_1"/>
    <property type="match status" value="1"/>
</dbReference>
<keyword evidence="3 6" id="KW-1133">Transmembrane helix</keyword>
<dbReference type="KEGG" id="cput:CONPUDRAFT_100346"/>
<dbReference type="InterPro" id="IPR011701">
    <property type="entry name" value="MFS"/>
</dbReference>
<feature type="region of interest" description="Disordered" evidence="5">
    <location>
        <begin position="719"/>
        <end position="739"/>
    </location>
</feature>
<feature type="transmembrane region" description="Helical" evidence="6">
    <location>
        <begin position="199"/>
        <end position="219"/>
    </location>
</feature>
<organism evidence="7 8">
    <name type="scientific">Coniophora puteana (strain RWD-64-598)</name>
    <name type="common">Brown rot fungus</name>
    <dbReference type="NCBI Taxonomy" id="741705"/>
    <lineage>
        <taxon>Eukaryota</taxon>
        <taxon>Fungi</taxon>
        <taxon>Dikarya</taxon>
        <taxon>Basidiomycota</taxon>
        <taxon>Agaricomycotina</taxon>
        <taxon>Agaricomycetes</taxon>
        <taxon>Agaricomycetidae</taxon>
        <taxon>Boletales</taxon>
        <taxon>Coniophorineae</taxon>
        <taxon>Coniophoraceae</taxon>
        <taxon>Coniophora</taxon>
    </lineage>
</organism>